<evidence type="ECO:0000256" key="1">
    <source>
        <dbReference type="SAM" id="MobiDB-lite"/>
    </source>
</evidence>
<keyword evidence="2" id="KW-0812">Transmembrane</keyword>
<evidence type="ECO:0000313" key="5">
    <source>
        <dbReference type="Proteomes" id="UP001530400"/>
    </source>
</evidence>
<dbReference type="AlphaFoldDB" id="A0ABD3NX55"/>
<evidence type="ECO:0000256" key="3">
    <source>
        <dbReference type="SAM" id="SignalP"/>
    </source>
</evidence>
<feature type="compositionally biased region" description="Basic and acidic residues" evidence="1">
    <location>
        <begin position="105"/>
        <end position="120"/>
    </location>
</feature>
<feature type="transmembrane region" description="Helical" evidence="2">
    <location>
        <begin position="136"/>
        <end position="155"/>
    </location>
</feature>
<reference evidence="4 5" key="1">
    <citation type="submission" date="2024-10" db="EMBL/GenBank/DDBJ databases">
        <title>Updated reference genomes for cyclostephanoid diatoms.</title>
        <authorList>
            <person name="Roberts W.R."/>
            <person name="Alverson A.J."/>
        </authorList>
    </citation>
    <scope>NUCLEOTIDE SEQUENCE [LARGE SCALE GENOMIC DNA]</scope>
    <source>
        <strain evidence="4 5">AJA010-31</strain>
    </source>
</reference>
<keyword evidence="2" id="KW-0472">Membrane</keyword>
<feature type="signal peptide" evidence="3">
    <location>
        <begin position="1"/>
        <end position="21"/>
    </location>
</feature>
<dbReference type="EMBL" id="JALLPJ020000910">
    <property type="protein sequence ID" value="KAL3779999.1"/>
    <property type="molecule type" value="Genomic_DNA"/>
</dbReference>
<evidence type="ECO:0000313" key="4">
    <source>
        <dbReference type="EMBL" id="KAL3779999.1"/>
    </source>
</evidence>
<accession>A0ABD3NX55</accession>
<name>A0ABD3NX55_9STRA</name>
<feature type="compositionally biased region" description="Basic and acidic residues" evidence="1">
    <location>
        <begin position="60"/>
        <end position="73"/>
    </location>
</feature>
<protein>
    <recommendedName>
        <fullName evidence="6">Transmembrane protein</fullName>
    </recommendedName>
</protein>
<proteinExistence type="predicted"/>
<evidence type="ECO:0000256" key="2">
    <source>
        <dbReference type="SAM" id="Phobius"/>
    </source>
</evidence>
<gene>
    <name evidence="4" type="ORF">ACHAWO_000318</name>
</gene>
<keyword evidence="3" id="KW-0732">Signal</keyword>
<sequence length="169" mass="18345">MVKLAFLYIVMAIAIIASANACIGSEGLLIDEIHADASIAIDEANVVPKSDLYFRGLKNTKNDKDHKKDKDEAQGDEQAITAENEAEDEAQKKEKEDENEEEPEPDHAKEAKASKKEIKAATEAVEQDDNGGKPNMMLYGVVGALVFVGIIVGLISMASHSREGYTPIE</sequence>
<evidence type="ECO:0008006" key="6">
    <source>
        <dbReference type="Google" id="ProtNLM"/>
    </source>
</evidence>
<keyword evidence="2" id="KW-1133">Transmembrane helix</keyword>
<feature type="chain" id="PRO_5044851131" description="Transmembrane protein" evidence="3">
    <location>
        <begin position="22"/>
        <end position="169"/>
    </location>
</feature>
<keyword evidence="5" id="KW-1185">Reference proteome</keyword>
<comment type="caution">
    <text evidence="4">The sequence shown here is derived from an EMBL/GenBank/DDBJ whole genome shotgun (WGS) entry which is preliminary data.</text>
</comment>
<organism evidence="4 5">
    <name type="scientific">Cyclotella atomus</name>
    <dbReference type="NCBI Taxonomy" id="382360"/>
    <lineage>
        <taxon>Eukaryota</taxon>
        <taxon>Sar</taxon>
        <taxon>Stramenopiles</taxon>
        <taxon>Ochrophyta</taxon>
        <taxon>Bacillariophyta</taxon>
        <taxon>Coscinodiscophyceae</taxon>
        <taxon>Thalassiosirophycidae</taxon>
        <taxon>Stephanodiscales</taxon>
        <taxon>Stephanodiscaceae</taxon>
        <taxon>Cyclotella</taxon>
    </lineage>
</organism>
<dbReference type="Proteomes" id="UP001530400">
    <property type="component" value="Unassembled WGS sequence"/>
</dbReference>
<feature type="region of interest" description="Disordered" evidence="1">
    <location>
        <begin position="59"/>
        <end position="133"/>
    </location>
</feature>